<feature type="transmembrane region" description="Helical" evidence="1">
    <location>
        <begin position="152"/>
        <end position="171"/>
    </location>
</feature>
<keyword evidence="1" id="KW-1133">Transmembrane helix</keyword>
<name>A0ABV6DS97_9BACL</name>
<dbReference type="RefSeq" id="WP_377472967.1">
    <property type="nucleotide sequence ID" value="NZ_JBHLWN010000098.1"/>
</dbReference>
<keyword evidence="4" id="KW-1185">Reference proteome</keyword>
<feature type="transmembrane region" description="Helical" evidence="1">
    <location>
        <begin position="81"/>
        <end position="104"/>
    </location>
</feature>
<organism evidence="3 4">
    <name type="scientific">Paenibacillus chartarius</name>
    <dbReference type="NCBI Taxonomy" id="747481"/>
    <lineage>
        <taxon>Bacteria</taxon>
        <taxon>Bacillati</taxon>
        <taxon>Bacillota</taxon>
        <taxon>Bacilli</taxon>
        <taxon>Bacillales</taxon>
        <taxon>Paenibacillaceae</taxon>
        <taxon>Paenibacillus</taxon>
    </lineage>
</organism>
<feature type="transmembrane region" description="Helical" evidence="1">
    <location>
        <begin position="12"/>
        <end position="29"/>
    </location>
</feature>
<reference evidence="3 4" key="1">
    <citation type="submission" date="2024-09" db="EMBL/GenBank/DDBJ databases">
        <authorList>
            <person name="Sun Q."/>
            <person name="Mori K."/>
        </authorList>
    </citation>
    <scope>NUCLEOTIDE SEQUENCE [LARGE SCALE GENOMIC DNA]</scope>
    <source>
        <strain evidence="3 4">CCM 7759</strain>
    </source>
</reference>
<proteinExistence type="predicted"/>
<dbReference type="Proteomes" id="UP001589776">
    <property type="component" value="Unassembled WGS sequence"/>
</dbReference>
<feature type="transmembrane region" description="Helical" evidence="1">
    <location>
        <begin position="41"/>
        <end position="60"/>
    </location>
</feature>
<evidence type="ECO:0000259" key="2">
    <source>
        <dbReference type="Pfam" id="PF02517"/>
    </source>
</evidence>
<accession>A0ABV6DS97</accession>
<sequence length="276" mass="30424">MNVKRSKTRRNVILFSLVVLSCGWIGRLVDMQVGTDANGSLGQLIWIVSPLLCMVILRSGMGDGWHDFGMKPRFKGNSVPYWISLLFFPLMAVLIVGIGLGLGWTDLLQSPAAFAAAFGMAVVPSFVKNIFEEFAWRGYLAPKLFMLGYPRLLVHITVGLIWGAWHFPYLFVFVDTAESMITYIPRLMIGMIAMAVLYGEVRFISGSVWPAVIMHTMGNAFIDTLILQKFIAVHEEASYAAMPSPEGILAIAVTGLAGLWMWKKAGPGKTSSSLQL</sequence>
<protein>
    <submittedName>
        <fullName evidence="3">Type II CAAX prenyl endopeptidase Rce1 family protein</fullName>
    </submittedName>
</protein>
<dbReference type="Pfam" id="PF02517">
    <property type="entry name" value="Rce1-like"/>
    <property type="match status" value="1"/>
</dbReference>
<keyword evidence="1" id="KW-0472">Membrane</keyword>
<evidence type="ECO:0000313" key="3">
    <source>
        <dbReference type="EMBL" id="MFC0215519.1"/>
    </source>
</evidence>
<dbReference type="EMBL" id="JBHLWN010000098">
    <property type="protein sequence ID" value="MFC0215519.1"/>
    <property type="molecule type" value="Genomic_DNA"/>
</dbReference>
<feature type="transmembrane region" description="Helical" evidence="1">
    <location>
        <begin position="110"/>
        <end position="131"/>
    </location>
</feature>
<dbReference type="PANTHER" id="PTHR35797">
    <property type="entry name" value="PROTEASE-RELATED"/>
    <property type="match status" value="1"/>
</dbReference>
<evidence type="ECO:0000313" key="4">
    <source>
        <dbReference type="Proteomes" id="UP001589776"/>
    </source>
</evidence>
<gene>
    <name evidence="3" type="ORF">ACFFK0_24295</name>
</gene>
<evidence type="ECO:0000256" key="1">
    <source>
        <dbReference type="SAM" id="Phobius"/>
    </source>
</evidence>
<comment type="caution">
    <text evidence="3">The sequence shown here is derived from an EMBL/GenBank/DDBJ whole genome shotgun (WGS) entry which is preliminary data.</text>
</comment>
<dbReference type="InterPro" id="IPR003675">
    <property type="entry name" value="Rce1/LyrA-like_dom"/>
</dbReference>
<dbReference type="PANTHER" id="PTHR35797:SF1">
    <property type="entry name" value="PROTEASE"/>
    <property type="match status" value="1"/>
</dbReference>
<dbReference type="PROSITE" id="PS51257">
    <property type="entry name" value="PROKAR_LIPOPROTEIN"/>
    <property type="match status" value="1"/>
</dbReference>
<feature type="transmembrane region" description="Helical" evidence="1">
    <location>
        <begin position="183"/>
        <end position="201"/>
    </location>
</feature>
<dbReference type="InterPro" id="IPR042150">
    <property type="entry name" value="MmRce1-like"/>
</dbReference>
<feature type="domain" description="CAAX prenyl protease 2/Lysostaphin resistance protein A-like" evidence="2">
    <location>
        <begin position="118"/>
        <end position="221"/>
    </location>
</feature>
<keyword evidence="1" id="KW-0812">Transmembrane</keyword>